<comment type="subcellular location">
    <subcellularLocation>
        <location evidence="1">Virion</location>
    </subcellularLocation>
</comment>
<dbReference type="RefSeq" id="WP_192539325.1">
    <property type="nucleotide sequence ID" value="NZ_RRZB01000049.1"/>
</dbReference>
<evidence type="ECO:0000256" key="6">
    <source>
        <dbReference type="ARBA" id="ARBA00022921"/>
    </source>
</evidence>
<accession>A0ABR9G1W4</accession>
<dbReference type="GO" id="GO:0003677">
    <property type="term" value="F:DNA binding"/>
    <property type="evidence" value="ECO:0007669"/>
    <property type="project" value="UniProtKB-KW"/>
</dbReference>
<comment type="function">
    <text evidence="10">DNA-binding protein that plays a critical role in nucleoid compaction, genome replication and DNA replication and transcription. Binds to both ssDNA and dsDNA with a binding site covering about 15 nucleotides. Displays DNA-supercoiling activity only when associated with the viral DNA topoisomerase 2.</text>
</comment>
<evidence type="ECO:0000313" key="12">
    <source>
        <dbReference type="EMBL" id="MBE0464876.1"/>
    </source>
</evidence>
<keyword evidence="7 12" id="KW-0238">DNA-binding</keyword>
<comment type="caution">
    <text evidence="12">The sequence shown here is derived from an EMBL/GenBank/DDBJ whole genome shotgun (WGS) entry which is preliminary data.</text>
</comment>
<evidence type="ECO:0000256" key="8">
    <source>
        <dbReference type="ARBA" id="ARBA00033120"/>
    </source>
</evidence>
<evidence type="ECO:0000313" key="13">
    <source>
        <dbReference type="Proteomes" id="UP001645038"/>
    </source>
</evidence>
<comment type="subunit">
    <text evidence="3">Homodimer.</text>
</comment>
<proteinExistence type="inferred from homology"/>
<evidence type="ECO:0000256" key="1">
    <source>
        <dbReference type="ARBA" id="ARBA00004328"/>
    </source>
</evidence>
<dbReference type="CDD" id="cd00591">
    <property type="entry name" value="HU_IHF"/>
    <property type="match status" value="1"/>
</dbReference>
<evidence type="ECO:0000256" key="2">
    <source>
        <dbReference type="ARBA" id="ARBA00010529"/>
    </source>
</evidence>
<evidence type="ECO:0000256" key="10">
    <source>
        <dbReference type="ARBA" id="ARBA00046140"/>
    </source>
</evidence>
<dbReference type="PANTHER" id="PTHR33175">
    <property type="entry name" value="DNA-BINDING PROTEIN HU"/>
    <property type="match status" value="1"/>
</dbReference>
<name>A0ABR9G1W4_9GAMM</name>
<dbReference type="InterPro" id="IPR010992">
    <property type="entry name" value="IHF-like_DNA-bd_dom_sf"/>
</dbReference>
<comment type="similarity">
    <text evidence="2 11">Belongs to the bacterial histone-like protein family.</text>
</comment>
<keyword evidence="6" id="KW-0426">Late protein</keyword>
<dbReference type="Pfam" id="PF00216">
    <property type="entry name" value="Bac_DNA_binding"/>
    <property type="match status" value="1"/>
</dbReference>
<dbReference type="PANTHER" id="PTHR33175:SF13">
    <property type="entry name" value="HISTONE-LIKE PROTEIN"/>
    <property type="match status" value="1"/>
</dbReference>
<evidence type="ECO:0000256" key="7">
    <source>
        <dbReference type="ARBA" id="ARBA00023125"/>
    </source>
</evidence>
<keyword evidence="5" id="KW-0235">DNA replication</keyword>
<sequence length="92" mass="9763">MEKKSDVIRDIAERSGQSQTTVEAVLTALGDSVEANIEEQEKYSLGSLGKLVLRQSAARKGRNPGTGDVINIPAKKTIALRPSSTIKAALNA</sequence>
<protein>
    <recommendedName>
        <fullName evidence="4">Viral histone-like protein</fullName>
    </recommendedName>
    <alternativeName>
        <fullName evidence="9">DNA-binding protein pA104R</fullName>
    </alternativeName>
    <alternativeName>
        <fullName evidence="8">pA104R</fullName>
    </alternativeName>
</protein>
<dbReference type="SUPFAM" id="SSF47729">
    <property type="entry name" value="IHF-like DNA-binding proteins"/>
    <property type="match status" value="1"/>
</dbReference>
<gene>
    <name evidence="12" type="ORF">EI547_15655</name>
</gene>
<evidence type="ECO:0000256" key="11">
    <source>
        <dbReference type="RuleBase" id="RU003939"/>
    </source>
</evidence>
<dbReference type="Gene3D" id="4.10.520.10">
    <property type="entry name" value="IHF-like DNA-binding proteins"/>
    <property type="match status" value="1"/>
</dbReference>
<keyword evidence="13" id="KW-1185">Reference proteome</keyword>
<dbReference type="InterPro" id="IPR000119">
    <property type="entry name" value="Hist_DNA-bd"/>
</dbReference>
<dbReference type="Proteomes" id="UP001645038">
    <property type="component" value="Unassembled WGS sequence"/>
</dbReference>
<dbReference type="EMBL" id="RRZB01000049">
    <property type="protein sequence ID" value="MBE0464876.1"/>
    <property type="molecule type" value="Genomic_DNA"/>
</dbReference>
<evidence type="ECO:0000256" key="5">
    <source>
        <dbReference type="ARBA" id="ARBA00022705"/>
    </source>
</evidence>
<organism evidence="12 13">
    <name type="scientific">Halomonas colorata</name>
    <dbReference type="NCBI Taxonomy" id="2742615"/>
    <lineage>
        <taxon>Bacteria</taxon>
        <taxon>Pseudomonadati</taxon>
        <taxon>Pseudomonadota</taxon>
        <taxon>Gammaproteobacteria</taxon>
        <taxon>Oceanospirillales</taxon>
        <taxon>Halomonadaceae</taxon>
        <taxon>Halomonas</taxon>
    </lineage>
</organism>
<evidence type="ECO:0000256" key="3">
    <source>
        <dbReference type="ARBA" id="ARBA00011738"/>
    </source>
</evidence>
<evidence type="ECO:0000256" key="9">
    <source>
        <dbReference type="ARBA" id="ARBA00033227"/>
    </source>
</evidence>
<evidence type="ECO:0000256" key="4">
    <source>
        <dbReference type="ARBA" id="ARBA00016145"/>
    </source>
</evidence>
<reference evidence="12 13" key="1">
    <citation type="submission" date="2020-07" db="EMBL/GenBank/DDBJ databases">
        <title>Halophilic bacteria isolated from french cheeses.</title>
        <authorList>
            <person name="Kothe C.I."/>
            <person name="Farah-Kraiem B."/>
            <person name="Renault P."/>
            <person name="Dridi B."/>
        </authorList>
    </citation>
    <scope>NUCLEOTIDE SEQUENCE [LARGE SCALE GENOMIC DNA]</scope>
    <source>
        <strain evidence="12 13">FME20</strain>
    </source>
</reference>
<dbReference type="SMART" id="SM00411">
    <property type="entry name" value="BHL"/>
    <property type="match status" value="1"/>
</dbReference>